<reference evidence="2" key="1">
    <citation type="submission" date="2019-09" db="EMBL/GenBank/DDBJ databases">
        <title>Genomic analysis of Haloferax sp. CBA1149.</title>
        <authorList>
            <person name="Roh S.W."/>
        </authorList>
    </citation>
    <scope>NUCLEOTIDE SEQUENCE</scope>
    <source>
        <strain evidence="2">CBA1149</strain>
    </source>
</reference>
<feature type="transmembrane region" description="Helical" evidence="1">
    <location>
        <begin position="9"/>
        <end position="28"/>
    </location>
</feature>
<protein>
    <submittedName>
        <fullName evidence="2">Uncharacterized protein</fullName>
    </submittedName>
</protein>
<gene>
    <name evidence="2" type="ORF">Hfx1149_09770</name>
</gene>
<keyword evidence="1" id="KW-0812">Transmembrane</keyword>
<comment type="caution">
    <text evidence="2">The sequence shown here is derived from an EMBL/GenBank/DDBJ whole genome shotgun (WGS) entry which is preliminary data.</text>
</comment>
<proteinExistence type="predicted"/>
<organism evidence="2">
    <name type="scientific">Haloferax sp. CBA1149</name>
    <dbReference type="NCBI Taxonomy" id="2650753"/>
    <lineage>
        <taxon>Archaea</taxon>
        <taxon>Methanobacteriati</taxon>
        <taxon>Methanobacteriota</taxon>
        <taxon>Stenosarchaea group</taxon>
        <taxon>Halobacteria</taxon>
        <taxon>Halobacteriales</taxon>
        <taxon>Haloferacaceae</taxon>
        <taxon>Haloferax</taxon>
    </lineage>
</organism>
<feature type="transmembrane region" description="Helical" evidence="1">
    <location>
        <begin position="48"/>
        <end position="74"/>
    </location>
</feature>
<name>A0A643K4F9_9EURY</name>
<evidence type="ECO:0000313" key="2">
    <source>
        <dbReference type="EMBL" id="KAB1188296.1"/>
    </source>
</evidence>
<dbReference type="RefSeq" id="WP_151137770.1">
    <property type="nucleotide sequence ID" value="NZ_VZUS01000001.1"/>
</dbReference>
<keyword evidence="1" id="KW-0472">Membrane</keyword>
<accession>A0A643K4F9</accession>
<dbReference type="AlphaFoldDB" id="A0A643K4F9"/>
<evidence type="ECO:0000256" key="1">
    <source>
        <dbReference type="SAM" id="Phobius"/>
    </source>
</evidence>
<keyword evidence="1" id="KW-1133">Transmembrane helix</keyword>
<sequence length="76" mass="8130">MTQRDRTELTLLVITLLVSVVFGFAVGVNDHFDLDRFVAALTPDFGVLFGSDVVAGAVLFVLFAVLATGAKVLFDP</sequence>
<dbReference type="EMBL" id="VZUS01000001">
    <property type="protein sequence ID" value="KAB1188296.1"/>
    <property type="molecule type" value="Genomic_DNA"/>
</dbReference>